<comment type="similarity">
    <text evidence="7">Belongs to the major facilitator superfamily. Drug:H(+) antiporter-3 (DHA3) (TC 2.A.1.21) family.</text>
</comment>
<evidence type="ECO:0000256" key="6">
    <source>
        <dbReference type="ARBA" id="ARBA00023136"/>
    </source>
</evidence>
<dbReference type="GO" id="GO:0022857">
    <property type="term" value="F:transmembrane transporter activity"/>
    <property type="evidence" value="ECO:0007669"/>
    <property type="project" value="InterPro"/>
</dbReference>
<keyword evidence="4 10" id="KW-0812">Transmembrane</keyword>
<dbReference type="AlphaFoldDB" id="A0A6J4UE94"/>
<dbReference type="PANTHER" id="PTHR23513:SF9">
    <property type="entry name" value="ENTEROBACTIN EXPORTER ENTS"/>
    <property type="match status" value="1"/>
</dbReference>
<evidence type="ECO:0000256" key="7">
    <source>
        <dbReference type="ARBA" id="ARBA00038075"/>
    </source>
</evidence>
<protein>
    <recommendedName>
        <fullName evidence="8">Multidrug efflux pump Tap</fullName>
    </recommendedName>
</protein>
<reference evidence="12" key="1">
    <citation type="submission" date="2020-02" db="EMBL/GenBank/DDBJ databases">
        <authorList>
            <person name="Meier V. D."/>
        </authorList>
    </citation>
    <scope>NUCLEOTIDE SEQUENCE</scope>
    <source>
        <strain evidence="12">AVDCRST_MAG70</strain>
    </source>
</reference>
<dbReference type="Gene3D" id="1.20.1250.20">
    <property type="entry name" value="MFS general substrate transporter like domains"/>
    <property type="match status" value="2"/>
</dbReference>
<feature type="transmembrane region" description="Helical" evidence="10">
    <location>
        <begin position="289"/>
        <end position="311"/>
    </location>
</feature>
<evidence type="ECO:0000256" key="3">
    <source>
        <dbReference type="ARBA" id="ARBA00022475"/>
    </source>
</evidence>
<evidence type="ECO:0000256" key="1">
    <source>
        <dbReference type="ARBA" id="ARBA00004651"/>
    </source>
</evidence>
<feature type="transmembrane region" description="Helical" evidence="10">
    <location>
        <begin position="318"/>
        <end position="337"/>
    </location>
</feature>
<dbReference type="PROSITE" id="PS50850">
    <property type="entry name" value="MFS"/>
    <property type="match status" value="1"/>
</dbReference>
<feature type="transmembrane region" description="Helical" evidence="10">
    <location>
        <begin position="377"/>
        <end position="399"/>
    </location>
</feature>
<sequence length="445" mass="45383">MSGGSPGPVLDQSRPDRSQAPRLALTSRTPVYAMLAANAISLSGNVLANVAIPWYVLETTGSGTRTGIVAAASLVPMMVAAVLGGGLVDRHDRRRLSIAADVLSGLSVVLIPLLAMTVGLPFWTLLVLVGAGSLFDVPGGTARLVLFPENAERAGIPLERANAWYQAVSRAAQLAGPPLAGITIALVGAGNALWLNAASFAFSAALFSVAVPASDAVKTSDTTVQGADPPTGSYLRELREGLAILLGDRLLTLLTWTISVTNLLDAALASVVVPIFVRRTYGEGASAELGLVFGAFGAGSLLGSLAFGMVGPRLPRRATYLVAFNGVALLTCAFAVLPPLGALLAIRFAAGLLAAPINPLLLTTFQDRIAPEARGRVYGLLTAGVLAGSPVGVLVAGTAVDGLGLRPVLAAIGITYVTCTLVMALHPASAGLRRPDLSRAPAPAA</sequence>
<keyword evidence="2" id="KW-0813">Transport</keyword>
<evidence type="ECO:0000256" key="8">
    <source>
        <dbReference type="ARBA" id="ARBA00040914"/>
    </source>
</evidence>
<dbReference type="CDD" id="cd06173">
    <property type="entry name" value="MFS_MefA_like"/>
    <property type="match status" value="1"/>
</dbReference>
<keyword evidence="6 10" id="KW-0472">Membrane</keyword>
<evidence type="ECO:0000256" key="4">
    <source>
        <dbReference type="ARBA" id="ARBA00022692"/>
    </source>
</evidence>
<evidence type="ECO:0000256" key="2">
    <source>
        <dbReference type="ARBA" id="ARBA00022448"/>
    </source>
</evidence>
<dbReference type="GO" id="GO:0005886">
    <property type="term" value="C:plasma membrane"/>
    <property type="evidence" value="ECO:0007669"/>
    <property type="project" value="UniProtKB-SubCell"/>
</dbReference>
<feature type="region of interest" description="Disordered" evidence="9">
    <location>
        <begin position="1"/>
        <end position="20"/>
    </location>
</feature>
<feature type="transmembrane region" description="Helical" evidence="10">
    <location>
        <begin position="405"/>
        <end position="425"/>
    </location>
</feature>
<dbReference type="EMBL" id="CADCWH010000080">
    <property type="protein sequence ID" value="CAA9545998.1"/>
    <property type="molecule type" value="Genomic_DNA"/>
</dbReference>
<feature type="domain" description="Major facilitator superfamily (MFS) profile" evidence="11">
    <location>
        <begin position="251"/>
        <end position="445"/>
    </location>
</feature>
<dbReference type="Pfam" id="PF07690">
    <property type="entry name" value="MFS_1"/>
    <property type="match status" value="2"/>
</dbReference>
<feature type="transmembrane region" description="Helical" evidence="10">
    <location>
        <begin position="193"/>
        <end position="211"/>
    </location>
</feature>
<evidence type="ECO:0000259" key="11">
    <source>
        <dbReference type="PROSITE" id="PS50850"/>
    </source>
</evidence>
<comment type="subcellular location">
    <subcellularLocation>
        <location evidence="1">Cell membrane</location>
        <topology evidence="1">Multi-pass membrane protein</topology>
    </subcellularLocation>
</comment>
<dbReference type="InterPro" id="IPR011701">
    <property type="entry name" value="MFS"/>
</dbReference>
<dbReference type="PANTHER" id="PTHR23513">
    <property type="entry name" value="INTEGRAL MEMBRANE EFFLUX PROTEIN-RELATED"/>
    <property type="match status" value="1"/>
</dbReference>
<evidence type="ECO:0000313" key="12">
    <source>
        <dbReference type="EMBL" id="CAA9545998.1"/>
    </source>
</evidence>
<dbReference type="InterPro" id="IPR036259">
    <property type="entry name" value="MFS_trans_sf"/>
</dbReference>
<feature type="transmembrane region" description="Helical" evidence="10">
    <location>
        <begin position="68"/>
        <end position="89"/>
    </location>
</feature>
<evidence type="ECO:0000256" key="9">
    <source>
        <dbReference type="SAM" id="MobiDB-lite"/>
    </source>
</evidence>
<dbReference type="SUPFAM" id="SSF103473">
    <property type="entry name" value="MFS general substrate transporter"/>
    <property type="match status" value="1"/>
</dbReference>
<gene>
    <name evidence="12" type="ORF">AVDCRST_MAG70-517</name>
</gene>
<dbReference type="InterPro" id="IPR020846">
    <property type="entry name" value="MFS_dom"/>
</dbReference>
<feature type="transmembrane region" description="Helical" evidence="10">
    <location>
        <begin position="31"/>
        <end position="56"/>
    </location>
</feature>
<name>A0A6J4UE94_9BACT</name>
<keyword evidence="5 10" id="KW-1133">Transmembrane helix</keyword>
<evidence type="ECO:0000256" key="10">
    <source>
        <dbReference type="SAM" id="Phobius"/>
    </source>
</evidence>
<feature type="transmembrane region" description="Helical" evidence="10">
    <location>
        <begin position="253"/>
        <end position="277"/>
    </location>
</feature>
<evidence type="ECO:0000256" key="5">
    <source>
        <dbReference type="ARBA" id="ARBA00022989"/>
    </source>
</evidence>
<accession>A0A6J4UE94</accession>
<proteinExistence type="inferred from homology"/>
<organism evidence="12">
    <name type="scientific">uncultured Thermomicrobiales bacterium</name>
    <dbReference type="NCBI Taxonomy" id="1645740"/>
    <lineage>
        <taxon>Bacteria</taxon>
        <taxon>Pseudomonadati</taxon>
        <taxon>Thermomicrobiota</taxon>
        <taxon>Thermomicrobia</taxon>
        <taxon>Thermomicrobiales</taxon>
        <taxon>environmental samples</taxon>
    </lineage>
</organism>
<keyword evidence="3" id="KW-1003">Cell membrane</keyword>